<dbReference type="STRING" id="39482.ERS852491_04012"/>
<dbReference type="GO" id="GO:0006352">
    <property type="term" value="P:DNA-templated transcription initiation"/>
    <property type="evidence" value="ECO:0007669"/>
    <property type="project" value="InterPro"/>
</dbReference>
<dbReference type="Proteomes" id="UP000095544">
    <property type="component" value="Unassembled WGS sequence"/>
</dbReference>
<comment type="similarity">
    <text evidence="1">Belongs to the sigma-70 factor family. ECF subfamily.</text>
</comment>
<dbReference type="CDD" id="cd06171">
    <property type="entry name" value="Sigma70_r4"/>
    <property type="match status" value="1"/>
</dbReference>
<sequence length="177" mass="20490">MKNLVKRAQAGNKEAFILLMEEHKQALYKIAVSMLKNDADAADAMQDTVLSSFENLQGLRQPEFFKTWLTRILINHCNRILKERGKMVPIYEHPELEEIQVDTSGREFLGLLNQLEDQYRIVLLLYYVEGFSIKEIGSILEMNENTVKTRLSRGRNSFKKIYLKENPTSAYGMEVQG</sequence>
<protein>
    <submittedName>
        <fullName evidence="7">RNA polymerase sigma factor sigV</fullName>
    </submittedName>
</protein>
<dbReference type="InterPro" id="IPR039425">
    <property type="entry name" value="RNA_pol_sigma-70-like"/>
</dbReference>
<dbReference type="GO" id="GO:0016987">
    <property type="term" value="F:sigma factor activity"/>
    <property type="evidence" value="ECO:0007669"/>
    <property type="project" value="UniProtKB-KW"/>
</dbReference>
<dbReference type="NCBIfam" id="TIGR02937">
    <property type="entry name" value="sigma70-ECF"/>
    <property type="match status" value="1"/>
</dbReference>
<evidence type="ECO:0000259" key="5">
    <source>
        <dbReference type="Pfam" id="PF04542"/>
    </source>
</evidence>
<reference evidence="7 8" key="1">
    <citation type="submission" date="2015-09" db="EMBL/GenBank/DDBJ databases">
        <authorList>
            <consortium name="Pathogen Informatics"/>
        </authorList>
    </citation>
    <scope>NUCLEOTIDE SEQUENCE [LARGE SCALE GENOMIC DNA]</scope>
    <source>
        <strain evidence="7 8">2789STDY5834876</strain>
    </source>
</reference>
<dbReference type="SUPFAM" id="SSF88946">
    <property type="entry name" value="Sigma2 domain of RNA polymerase sigma factors"/>
    <property type="match status" value="1"/>
</dbReference>
<dbReference type="RefSeq" id="WP_055154793.1">
    <property type="nucleotide sequence ID" value="NZ_CYZU01000049.1"/>
</dbReference>
<dbReference type="PANTHER" id="PTHR43133">
    <property type="entry name" value="RNA POLYMERASE ECF-TYPE SIGMA FACTO"/>
    <property type="match status" value="1"/>
</dbReference>
<dbReference type="PANTHER" id="PTHR43133:SF51">
    <property type="entry name" value="RNA POLYMERASE SIGMA FACTOR"/>
    <property type="match status" value="1"/>
</dbReference>
<accession>A0A174JWW1</accession>
<dbReference type="GO" id="GO:0003677">
    <property type="term" value="F:DNA binding"/>
    <property type="evidence" value="ECO:0007669"/>
    <property type="project" value="InterPro"/>
</dbReference>
<dbReference type="Gene3D" id="1.10.10.10">
    <property type="entry name" value="Winged helix-like DNA-binding domain superfamily/Winged helix DNA-binding domain"/>
    <property type="match status" value="1"/>
</dbReference>
<dbReference type="InterPro" id="IPR036388">
    <property type="entry name" value="WH-like_DNA-bd_sf"/>
</dbReference>
<dbReference type="InterPro" id="IPR007627">
    <property type="entry name" value="RNA_pol_sigma70_r2"/>
</dbReference>
<evidence type="ECO:0000259" key="6">
    <source>
        <dbReference type="Pfam" id="PF08281"/>
    </source>
</evidence>
<dbReference type="Gene3D" id="1.10.1740.10">
    <property type="match status" value="1"/>
</dbReference>
<feature type="domain" description="RNA polymerase sigma-70 region 2" evidence="5">
    <location>
        <begin position="19"/>
        <end position="84"/>
    </location>
</feature>
<dbReference type="EMBL" id="CYZU01000049">
    <property type="protein sequence ID" value="CUP01509.1"/>
    <property type="molecule type" value="Genomic_DNA"/>
</dbReference>
<keyword evidence="2" id="KW-0805">Transcription regulation</keyword>
<evidence type="ECO:0000256" key="2">
    <source>
        <dbReference type="ARBA" id="ARBA00023015"/>
    </source>
</evidence>
<dbReference type="Pfam" id="PF04542">
    <property type="entry name" value="Sigma70_r2"/>
    <property type="match status" value="1"/>
</dbReference>
<keyword evidence="3" id="KW-0731">Sigma factor</keyword>
<dbReference type="InterPro" id="IPR013249">
    <property type="entry name" value="RNA_pol_sigma70_r4_t2"/>
</dbReference>
<dbReference type="OrthoDB" id="9782703at2"/>
<dbReference type="Pfam" id="PF08281">
    <property type="entry name" value="Sigma70_r4_2"/>
    <property type="match status" value="1"/>
</dbReference>
<feature type="domain" description="RNA polymerase sigma factor 70 region 4 type 2" evidence="6">
    <location>
        <begin position="107"/>
        <end position="155"/>
    </location>
</feature>
<keyword evidence="4" id="KW-0804">Transcription</keyword>
<organism evidence="7 8">
    <name type="scientific">Faecalicatena contorta</name>
    <dbReference type="NCBI Taxonomy" id="39482"/>
    <lineage>
        <taxon>Bacteria</taxon>
        <taxon>Bacillati</taxon>
        <taxon>Bacillota</taxon>
        <taxon>Clostridia</taxon>
        <taxon>Lachnospirales</taxon>
        <taxon>Lachnospiraceae</taxon>
        <taxon>Faecalicatena</taxon>
    </lineage>
</organism>
<dbReference type="InterPro" id="IPR013325">
    <property type="entry name" value="RNA_pol_sigma_r2"/>
</dbReference>
<proteinExistence type="inferred from homology"/>
<dbReference type="InterPro" id="IPR014284">
    <property type="entry name" value="RNA_pol_sigma-70_dom"/>
</dbReference>
<evidence type="ECO:0000256" key="3">
    <source>
        <dbReference type="ARBA" id="ARBA00023082"/>
    </source>
</evidence>
<name>A0A174JWW1_9FIRM</name>
<evidence type="ECO:0000313" key="8">
    <source>
        <dbReference type="Proteomes" id="UP000095544"/>
    </source>
</evidence>
<evidence type="ECO:0000313" key="7">
    <source>
        <dbReference type="EMBL" id="CUP01509.1"/>
    </source>
</evidence>
<dbReference type="SUPFAM" id="SSF88659">
    <property type="entry name" value="Sigma3 and sigma4 domains of RNA polymerase sigma factors"/>
    <property type="match status" value="1"/>
</dbReference>
<evidence type="ECO:0000256" key="1">
    <source>
        <dbReference type="ARBA" id="ARBA00010641"/>
    </source>
</evidence>
<dbReference type="InterPro" id="IPR013324">
    <property type="entry name" value="RNA_pol_sigma_r3/r4-like"/>
</dbReference>
<gene>
    <name evidence="7" type="primary">sigV_4</name>
    <name evidence="7" type="ORF">ERS852491_04012</name>
</gene>
<dbReference type="AlphaFoldDB" id="A0A174JWW1"/>
<evidence type="ECO:0000256" key="4">
    <source>
        <dbReference type="ARBA" id="ARBA00023163"/>
    </source>
</evidence>